<dbReference type="InterPro" id="IPR032781">
    <property type="entry name" value="ABC_tran_Xtn"/>
</dbReference>
<dbReference type="PANTHER" id="PTHR42855:SF2">
    <property type="entry name" value="DRUG RESISTANCE ABC TRANSPORTER,ATP-BINDING PROTEIN"/>
    <property type="match status" value="1"/>
</dbReference>
<feature type="coiled-coil region" evidence="3">
    <location>
        <begin position="196"/>
        <end position="223"/>
    </location>
</feature>
<dbReference type="Proteomes" id="UP000077856">
    <property type="component" value="Chromosome"/>
</dbReference>
<dbReference type="eggNOG" id="COG0488">
    <property type="taxonomic scope" value="Bacteria"/>
</dbReference>
<organism evidence="5 6">
    <name type="scientific">Cytobacillus oceanisediminis 2691</name>
    <dbReference type="NCBI Taxonomy" id="1196031"/>
    <lineage>
        <taxon>Bacteria</taxon>
        <taxon>Bacillati</taxon>
        <taxon>Bacillota</taxon>
        <taxon>Bacilli</taxon>
        <taxon>Bacillales</taxon>
        <taxon>Bacillaceae</taxon>
        <taxon>Cytobacillus</taxon>
    </lineage>
</organism>
<evidence type="ECO:0000259" key="4">
    <source>
        <dbReference type="PROSITE" id="PS50893"/>
    </source>
</evidence>
<protein>
    <submittedName>
        <fullName evidence="5">ABC-F type ribosomal protection protein</fullName>
    </submittedName>
</protein>
<dbReference type="Pfam" id="PF00005">
    <property type="entry name" value="ABC_tran"/>
    <property type="match status" value="2"/>
</dbReference>
<dbReference type="InterPro" id="IPR017871">
    <property type="entry name" value="ABC_transporter-like_CS"/>
</dbReference>
<dbReference type="SMART" id="SM00382">
    <property type="entry name" value="AAA"/>
    <property type="match status" value="2"/>
</dbReference>
<reference evidence="5 6" key="1">
    <citation type="submission" date="2016-04" db="EMBL/GenBank/DDBJ databases">
        <title>Complete genome sequence of Bacillus oceanisediminis strain 2691.</title>
        <authorList>
            <person name="Jeong H."/>
            <person name="Kim H.J."/>
            <person name="Lee D.-W."/>
        </authorList>
    </citation>
    <scope>NUCLEOTIDE SEQUENCE [LARGE SCALE GENOMIC DNA]</scope>
    <source>
        <strain evidence="5 6">2691</strain>
    </source>
</reference>
<dbReference type="NCBIfam" id="NF000355">
    <property type="entry name" value="ribo_prot_ABC_F"/>
    <property type="match status" value="1"/>
</dbReference>
<dbReference type="STRING" id="1196031.A361_14860"/>
<dbReference type="InterPro" id="IPR003593">
    <property type="entry name" value="AAA+_ATPase"/>
</dbReference>
<dbReference type="GO" id="GO:0005524">
    <property type="term" value="F:ATP binding"/>
    <property type="evidence" value="ECO:0007669"/>
    <property type="project" value="UniProtKB-KW"/>
</dbReference>
<dbReference type="InterPro" id="IPR027417">
    <property type="entry name" value="P-loop_NTPase"/>
</dbReference>
<gene>
    <name evidence="5" type="ORF">A361_14860</name>
</gene>
<dbReference type="KEGG" id="bon:A361_14860"/>
<dbReference type="CDD" id="cd03221">
    <property type="entry name" value="ABCF_EF-3"/>
    <property type="match status" value="2"/>
</dbReference>
<keyword evidence="3" id="KW-0175">Coiled coil</keyword>
<dbReference type="RefSeq" id="WP_019383420.1">
    <property type="nucleotide sequence ID" value="NZ_CP015506.1"/>
</dbReference>
<keyword evidence="1" id="KW-0547">Nucleotide-binding</keyword>
<dbReference type="NCBIfam" id="NF000168">
    <property type="entry name" value="ABCF_Msr_all"/>
    <property type="match status" value="1"/>
</dbReference>
<proteinExistence type="predicted"/>
<evidence type="ECO:0000256" key="1">
    <source>
        <dbReference type="ARBA" id="ARBA00022741"/>
    </source>
</evidence>
<dbReference type="GO" id="GO:0016887">
    <property type="term" value="F:ATP hydrolysis activity"/>
    <property type="evidence" value="ECO:0007669"/>
    <property type="project" value="InterPro"/>
</dbReference>
<dbReference type="Gene3D" id="3.40.50.300">
    <property type="entry name" value="P-loop containing nucleotide triphosphate hydrolases"/>
    <property type="match status" value="3"/>
</dbReference>
<feature type="domain" description="ABC transporter" evidence="4">
    <location>
        <begin position="6"/>
        <end position="196"/>
    </location>
</feature>
<dbReference type="Pfam" id="PF12848">
    <property type="entry name" value="ABC_tran_Xtn"/>
    <property type="match status" value="1"/>
</dbReference>
<evidence type="ECO:0000256" key="2">
    <source>
        <dbReference type="ARBA" id="ARBA00022840"/>
    </source>
</evidence>
<feature type="domain" description="ABC transporter" evidence="4">
    <location>
        <begin position="297"/>
        <end position="488"/>
    </location>
</feature>
<dbReference type="AlphaFoldDB" id="A0A160MBU5"/>
<keyword evidence="2" id="KW-0067">ATP-binding</keyword>
<evidence type="ECO:0000313" key="5">
    <source>
        <dbReference type="EMBL" id="AND40377.1"/>
    </source>
</evidence>
<dbReference type="InterPro" id="IPR051309">
    <property type="entry name" value="ABCF_ATPase"/>
</dbReference>
<dbReference type="PROSITE" id="PS50893">
    <property type="entry name" value="ABC_TRANSPORTER_2"/>
    <property type="match status" value="2"/>
</dbReference>
<dbReference type="PROSITE" id="PS00211">
    <property type="entry name" value="ABC_TRANSPORTER_1"/>
    <property type="match status" value="1"/>
</dbReference>
<name>A0A160MBU5_9BACI</name>
<dbReference type="InterPro" id="IPR003439">
    <property type="entry name" value="ABC_transporter-like_ATP-bd"/>
</dbReference>
<accession>A0A160MBU5</accession>
<evidence type="ECO:0000256" key="3">
    <source>
        <dbReference type="SAM" id="Coils"/>
    </source>
</evidence>
<sequence length="489" mass="55604">MEKVCFELENIEVSYLDRLVLNIPRLAIHQFDRIGIVGKNGAGKSTLLKLMSGQIHPDQGIVNRLADFAYFDQLAAPEASDIDPGLAGKLSIPKIDMNHLSGGEQTKLKLAGIFSNYYEGLLIDEPTTHLDREGIKFFIEELTYYYGALVIVSHDRYILDKLVTKIWEIEHGCVTEYTGNYSDYKAQKELKRTQQLEQHEKYLKEKSRLLKAAEEKMKKADKITQASGHISKKETKAKANKMFMTKSKETSQKAVQRAAKAIEQRVQKLEAVEAPKEDPTIHFHQHPALEMHNKYPIMGERITLKAGDRTLIKEANFQFPLGKIIAITGKNGSGKTTLLKAIFDRGEGTILSPKAVIGAYEQMDYQFEKSKPVFEFMKETSDYDESKIRSVLHSMSFTGNDLKKDVCRLSGGEAIRLVLCQLFLGRYNVLILDEPTNFLDVYCIEALERFLKAYEGTVLLVSHDKVFMDRVADCVYAIEEQQLVLKHYE</sequence>
<evidence type="ECO:0000313" key="6">
    <source>
        <dbReference type="Proteomes" id="UP000077856"/>
    </source>
</evidence>
<dbReference type="SUPFAM" id="SSF52540">
    <property type="entry name" value="P-loop containing nucleoside triphosphate hydrolases"/>
    <property type="match status" value="2"/>
</dbReference>
<dbReference type="EMBL" id="CP015506">
    <property type="protein sequence ID" value="AND40377.1"/>
    <property type="molecule type" value="Genomic_DNA"/>
</dbReference>
<dbReference type="PANTHER" id="PTHR42855">
    <property type="entry name" value="ABC TRANSPORTER ATP-BINDING SUBUNIT"/>
    <property type="match status" value="1"/>
</dbReference>